<dbReference type="STRING" id="1590841.A0A2R6REN9"/>
<dbReference type="GO" id="GO:0003677">
    <property type="term" value="F:DNA binding"/>
    <property type="evidence" value="ECO:0007669"/>
    <property type="project" value="InterPro"/>
</dbReference>
<sequence>MAVQSGSFLNPQLAMLTAKGRFPAVRLSPRWTSGRSTTLAVRVSSNEGNKKAASVPNSNYVVPLDNSVVSSFITRPLVEILRDLNKRIPDNIINTDDAIASANLIPWYHANRMLSFYAPGWCGEIRDVIFSENGSVTVVYRVTIRGSDGEAHRESSGTVSSVSGHILDPVAAAEEIAFCRACARFGLGLYLYHEE</sequence>
<dbReference type="InParanoid" id="A0A2R6REN9"/>
<reference evidence="1 2" key="1">
    <citation type="submission" date="2017-07" db="EMBL/GenBank/DDBJ databases">
        <title>An improved, manually edited Actinidia chinensis var. chinensis (kiwifruit) genome highlights the challenges associated with draft genomes and gene prediction in plants.</title>
        <authorList>
            <person name="Pilkington S."/>
            <person name="Crowhurst R."/>
            <person name="Hilario E."/>
            <person name="Nardozza S."/>
            <person name="Fraser L."/>
            <person name="Peng Y."/>
            <person name="Gunaseelan K."/>
            <person name="Simpson R."/>
            <person name="Tahir J."/>
            <person name="Deroles S."/>
            <person name="Templeton K."/>
            <person name="Luo Z."/>
            <person name="Davy M."/>
            <person name="Cheng C."/>
            <person name="Mcneilage M."/>
            <person name="Scaglione D."/>
            <person name="Liu Y."/>
            <person name="Zhang Q."/>
            <person name="Datson P."/>
            <person name="De Silva N."/>
            <person name="Gardiner S."/>
            <person name="Bassett H."/>
            <person name="Chagne D."/>
            <person name="Mccallum J."/>
            <person name="Dzierzon H."/>
            <person name="Deng C."/>
            <person name="Wang Y.-Y."/>
            <person name="Barron N."/>
            <person name="Manako K."/>
            <person name="Bowen J."/>
            <person name="Foster T."/>
            <person name="Erridge Z."/>
            <person name="Tiffin H."/>
            <person name="Waite C."/>
            <person name="Davies K."/>
            <person name="Grierson E."/>
            <person name="Laing W."/>
            <person name="Kirk R."/>
            <person name="Chen X."/>
            <person name="Wood M."/>
            <person name="Montefiori M."/>
            <person name="Brummell D."/>
            <person name="Schwinn K."/>
            <person name="Catanach A."/>
            <person name="Fullerton C."/>
            <person name="Li D."/>
            <person name="Meiyalaghan S."/>
            <person name="Nieuwenhuizen N."/>
            <person name="Read N."/>
            <person name="Prakash R."/>
            <person name="Hunter D."/>
            <person name="Zhang H."/>
            <person name="Mckenzie M."/>
            <person name="Knabel M."/>
            <person name="Harris A."/>
            <person name="Allan A."/>
            <person name="Chen A."/>
            <person name="Janssen B."/>
            <person name="Plunkett B."/>
            <person name="Dwamena C."/>
            <person name="Voogd C."/>
            <person name="Leif D."/>
            <person name="Lafferty D."/>
            <person name="Souleyre E."/>
            <person name="Varkonyi-Gasic E."/>
            <person name="Gambi F."/>
            <person name="Hanley J."/>
            <person name="Yao J.-L."/>
            <person name="Cheung J."/>
            <person name="David K."/>
            <person name="Warren B."/>
            <person name="Marsh K."/>
            <person name="Snowden K."/>
            <person name="Lin-Wang K."/>
            <person name="Brian L."/>
            <person name="Martinez-Sanchez M."/>
            <person name="Wang M."/>
            <person name="Ileperuma N."/>
            <person name="Macnee N."/>
            <person name="Campin R."/>
            <person name="Mcatee P."/>
            <person name="Drummond R."/>
            <person name="Espley R."/>
            <person name="Ireland H."/>
            <person name="Wu R."/>
            <person name="Atkinson R."/>
            <person name="Karunairetnam S."/>
            <person name="Bulley S."/>
            <person name="Chunkath S."/>
            <person name="Hanley Z."/>
            <person name="Storey R."/>
            <person name="Thrimawithana A."/>
            <person name="Thomson S."/>
            <person name="David C."/>
            <person name="Testolin R."/>
        </authorList>
    </citation>
    <scope>NUCLEOTIDE SEQUENCE [LARGE SCALE GENOMIC DNA]</scope>
    <source>
        <strain evidence="2">cv. Red5</strain>
        <tissue evidence="1">Young leaf</tissue>
    </source>
</reference>
<dbReference type="AlphaFoldDB" id="A0A2R6REN9"/>
<dbReference type="FunCoup" id="A0A2R6REN9">
    <property type="interactions" value="2565"/>
</dbReference>
<accession>A0A2R6REN9</accession>
<proteinExistence type="predicted"/>
<evidence type="ECO:0000313" key="1">
    <source>
        <dbReference type="EMBL" id="PSS27017.1"/>
    </source>
</evidence>
<evidence type="ECO:0000313" key="2">
    <source>
        <dbReference type="Proteomes" id="UP000241394"/>
    </source>
</evidence>
<dbReference type="OrthoDB" id="1935514at2759"/>
<keyword evidence="2" id="KW-1185">Reference proteome</keyword>
<protein>
    <submittedName>
        <fullName evidence="1">DNA repair RAD52-like protein</fullName>
    </submittedName>
</protein>
<dbReference type="EMBL" id="NKQK01000007">
    <property type="protein sequence ID" value="PSS27017.1"/>
    <property type="molecule type" value="Genomic_DNA"/>
</dbReference>
<gene>
    <name evidence="1" type="ORF">CEY00_Acc08312</name>
</gene>
<dbReference type="Gramene" id="PSS27017">
    <property type="protein sequence ID" value="PSS27017"/>
    <property type="gene ID" value="CEY00_Acc08312"/>
</dbReference>
<reference evidence="2" key="2">
    <citation type="journal article" date="2018" name="BMC Genomics">
        <title>A manually annotated Actinidia chinensis var. chinensis (kiwifruit) genome highlights the challenges associated with draft genomes and gene prediction in plants.</title>
        <authorList>
            <person name="Pilkington S.M."/>
            <person name="Crowhurst R."/>
            <person name="Hilario E."/>
            <person name="Nardozza S."/>
            <person name="Fraser L."/>
            <person name="Peng Y."/>
            <person name="Gunaseelan K."/>
            <person name="Simpson R."/>
            <person name="Tahir J."/>
            <person name="Deroles S.C."/>
            <person name="Templeton K."/>
            <person name="Luo Z."/>
            <person name="Davy M."/>
            <person name="Cheng C."/>
            <person name="McNeilage M."/>
            <person name="Scaglione D."/>
            <person name="Liu Y."/>
            <person name="Zhang Q."/>
            <person name="Datson P."/>
            <person name="De Silva N."/>
            <person name="Gardiner S.E."/>
            <person name="Bassett H."/>
            <person name="Chagne D."/>
            <person name="McCallum J."/>
            <person name="Dzierzon H."/>
            <person name="Deng C."/>
            <person name="Wang Y.Y."/>
            <person name="Barron L."/>
            <person name="Manako K."/>
            <person name="Bowen J."/>
            <person name="Foster T.M."/>
            <person name="Erridge Z.A."/>
            <person name="Tiffin H."/>
            <person name="Waite C.N."/>
            <person name="Davies K.M."/>
            <person name="Grierson E.P."/>
            <person name="Laing W.A."/>
            <person name="Kirk R."/>
            <person name="Chen X."/>
            <person name="Wood M."/>
            <person name="Montefiori M."/>
            <person name="Brummell D.A."/>
            <person name="Schwinn K.E."/>
            <person name="Catanach A."/>
            <person name="Fullerton C."/>
            <person name="Li D."/>
            <person name="Meiyalaghan S."/>
            <person name="Nieuwenhuizen N."/>
            <person name="Read N."/>
            <person name="Prakash R."/>
            <person name="Hunter D."/>
            <person name="Zhang H."/>
            <person name="McKenzie M."/>
            <person name="Knabel M."/>
            <person name="Harris A."/>
            <person name="Allan A.C."/>
            <person name="Gleave A."/>
            <person name="Chen A."/>
            <person name="Janssen B.J."/>
            <person name="Plunkett B."/>
            <person name="Ampomah-Dwamena C."/>
            <person name="Voogd C."/>
            <person name="Leif D."/>
            <person name="Lafferty D."/>
            <person name="Souleyre E.J.F."/>
            <person name="Varkonyi-Gasic E."/>
            <person name="Gambi F."/>
            <person name="Hanley J."/>
            <person name="Yao J.L."/>
            <person name="Cheung J."/>
            <person name="David K.M."/>
            <person name="Warren B."/>
            <person name="Marsh K."/>
            <person name="Snowden K.C."/>
            <person name="Lin-Wang K."/>
            <person name="Brian L."/>
            <person name="Martinez-Sanchez M."/>
            <person name="Wang M."/>
            <person name="Ileperuma N."/>
            <person name="Macnee N."/>
            <person name="Campin R."/>
            <person name="McAtee P."/>
            <person name="Drummond R.S.M."/>
            <person name="Espley R.V."/>
            <person name="Ireland H.S."/>
            <person name="Wu R."/>
            <person name="Atkinson R.G."/>
            <person name="Karunairetnam S."/>
            <person name="Bulley S."/>
            <person name="Chunkath S."/>
            <person name="Hanley Z."/>
            <person name="Storey R."/>
            <person name="Thrimawithana A.H."/>
            <person name="Thomson S."/>
            <person name="David C."/>
            <person name="Testolin R."/>
            <person name="Huang H."/>
            <person name="Hellens R.P."/>
            <person name="Schaffer R.J."/>
        </authorList>
    </citation>
    <scope>NUCLEOTIDE SEQUENCE [LARGE SCALE GENOMIC DNA]</scope>
    <source>
        <strain evidence="2">cv. Red5</strain>
    </source>
</reference>
<name>A0A2R6REN9_ACTCC</name>
<dbReference type="OMA" id="CMITCKS"/>
<comment type="caution">
    <text evidence="1">The sequence shown here is derived from an EMBL/GenBank/DDBJ whole genome shotgun (WGS) entry which is preliminary data.</text>
</comment>
<dbReference type="PANTHER" id="PTHR34050:SF3">
    <property type="entry name" value="DNA REPAIR RAD52-LIKE PROTEIN 2, CHLOROPLASTIC"/>
    <property type="match status" value="1"/>
</dbReference>
<dbReference type="InterPro" id="IPR037489">
    <property type="entry name" value="RAD52-like"/>
</dbReference>
<dbReference type="PANTHER" id="PTHR34050">
    <property type="entry name" value="DNA REPAIR RAD52-LIKE PROTEIN 2, CHLOROPLASTIC"/>
    <property type="match status" value="1"/>
</dbReference>
<dbReference type="GO" id="GO:0000724">
    <property type="term" value="P:double-strand break repair via homologous recombination"/>
    <property type="evidence" value="ECO:0007669"/>
    <property type="project" value="InterPro"/>
</dbReference>
<dbReference type="Proteomes" id="UP000241394">
    <property type="component" value="Chromosome LG7"/>
</dbReference>
<organism evidence="1 2">
    <name type="scientific">Actinidia chinensis var. chinensis</name>
    <name type="common">Chinese soft-hair kiwi</name>
    <dbReference type="NCBI Taxonomy" id="1590841"/>
    <lineage>
        <taxon>Eukaryota</taxon>
        <taxon>Viridiplantae</taxon>
        <taxon>Streptophyta</taxon>
        <taxon>Embryophyta</taxon>
        <taxon>Tracheophyta</taxon>
        <taxon>Spermatophyta</taxon>
        <taxon>Magnoliopsida</taxon>
        <taxon>eudicotyledons</taxon>
        <taxon>Gunneridae</taxon>
        <taxon>Pentapetalae</taxon>
        <taxon>asterids</taxon>
        <taxon>Ericales</taxon>
        <taxon>Actinidiaceae</taxon>
        <taxon>Actinidia</taxon>
    </lineage>
</organism>